<keyword evidence="3" id="KW-1185">Reference proteome</keyword>
<evidence type="ECO:0000313" key="2">
    <source>
        <dbReference type="Ensembl" id="ENSGWIP00000025428.1"/>
    </source>
</evidence>
<dbReference type="AlphaFoldDB" id="A0A8C5EZD5"/>
<evidence type="ECO:0000256" key="1">
    <source>
        <dbReference type="SAM" id="MobiDB-lite"/>
    </source>
</evidence>
<sequence>VFTIQPGSLDGAEEELGSVGVGSCIGHGQDSWSGVLQLEVLISKLLSIDGLTSGPIVVGEVAALAHEVRDDSMEGAPLVAKAFLSSAESSEVLRRLRHHVSTELHDNPADGVPTGGNVEEDSGLGHVHSQDGPEPKTQDGPEPKRQK</sequence>
<evidence type="ECO:0000313" key="3">
    <source>
        <dbReference type="Proteomes" id="UP000694680"/>
    </source>
</evidence>
<name>A0A8C5EZD5_GOUWI</name>
<reference evidence="2" key="1">
    <citation type="submission" date="2020-06" db="EMBL/GenBank/DDBJ databases">
        <authorList>
            <consortium name="Wellcome Sanger Institute Data Sharing"/>
        </authorList>
    </citation>
    <scope>NUCLEOTIDE SEQUENCE [LARGE SCALE GENOMIC DNA]</scope>
</reference>
<dbReference type="Ensembl" id="ENSGWIT00000027788.1">
    <property type="protein sequence ID" value="ENSGWIP00000025428.1"/>
    <property type="gene ID" value="ENSGWIG00000013418.1"/>
</dbReference>
<organism evidence="2 3">
    <name type="scientific">Gouania willdenowi</name>
    <name type="common">Blunt-snouted clingfish</name>
    <name type="synonym">Lepadogaster willdenowi</name>
    <dbReference type="NCBI Taxonomy" id="441366"/>
    <lineage>
        <taxon>Eukaryota</taxon>
        <taxon>Metazoa</taxon>
        <taxon>Chordata</taxon>
        <taxon>Craniata</taxon>
        <taxon>Vertebrata</taxon>
        <taxon>Euteleostomi</taxon>
        <taxon>Actinopterygii</taxon>
        <taxon>Neopterygii</taxon>
        <taxon>Teleostei</taxon>
        <taxon>Neoteleostei</taxon>
        <taxon>Acanthomorphata</taxon>
        <taxon>Ovalentaria</taxon>
        <taxon>Blenniimorphae</taxon>
        <taxon>Blenniiformes</taxon>
        <taxon>Gobiesocoidei</taxon>
        <taxon>Gobiesocidae</taxon>
        <taxon>Gobiesocinae</taxon>
        <taxon>Gouania</taxon>
    </lineage>
</organism>
<accession>A0A8C5EZD5</accession>
<feature type="region of interest" description="Disordered" evidence="1">
    <location>
        <begin position="98"/>
        <end position="147"/>
    </location>
</feature>
<dbReference type="Proteomes" id="UP000694680">
    <property type="component" value="Chromosome 15"/>
</dbReference>
<reference evidence="2" key="2">
    <citation type="submission" date="2025-08" db="UniProtKB">
        <authorList>
            <consortium name="Ensembl"/>
        </authorList>
    </citation>
    <scope>IDENTIFICATION</scope>
</reference>
<protein>
    <submittedName>
        <fullName evidence="2">Uncharacterized protein</fullName>
    </submittedName>
</protein>
<feature type="compositionally biased region" description="Basic and acidic residues" evidence="1">
    <location>
        <begin position="128"/>
        <end position="147"/>
    </location>
</feature>
<reference evidence="2" key="3">
    <citation type="submission" date="2025-09" db="UniProtKB">
        <authorList>
            <consortium name="Ensembl"/>
        </authorList>
    </citation>
    <scope>IDENTIFICATION</scope>
</reference>
<proteinExistence type="predicted"/>